<reference evidence="6" key="4">
    <citation type="journal article" date="2007" name="Genome Biol.">
        <title>Update of the Anopheles gambiae PEST genome assembly.</title>
        <authorList>
            <person name="Sharakhova M.V."/>
            <person name="Hammond M.P."/>
            <person name="Lobo N.F."/>
            <person name="Krzywinski J."/>
            <person name="Unger M.F."/>
            <person name="Hillenmeyer M.E."/>
            <person name="Bruggner R.V."/>
            <person name="Birney E."/>
            <person name="Collins F.H."/>
        </authorList>
    </citation>
    <scope>NUCLEOTIDE SEQUENCE</scope>
    <source>
        <strain evidence="6">PEST</strain>
    </source>
</reference>
<dbReference type="Pfam" id="PF05199">
    <property type="entry name" value="GMC_oxred_C"/>
    <property type="match status" value="1"/>
</dbReference>
<dbReference type="PROSITE" id="PS00624">
    <property type="entry name" value="GMC_OXRED_2"/>
    <property type="match status" value="1"/>
</dbReference>
<dbReference type="InterPro" id="IPR007867">
    <property type="entry name" value="GMC_OxRtase_C"/>
</dbReference>
<feature type="domain" description="Glucose-methanol-choline oxidoreductase N-terminal" evidence="5">
    <location>
        <begin position="318"/>
        <end position="332"/>
    </location>
</feature>
<dbReference type="PaxDb" id="7165-AGAP009541-PA"/>
<dbReference type="AlphaFoldDB" id="Q7QG75"/>
<dbReference type="Gene3D" id="3.30.560.10">
    <property type="entry name" value="Glucose Oxidase, domain 3"/>
    <property type="match status" value="1"/>
</dbReference>
<dbReference type="OMA" id="ITARRSH"/>
<dbReference type="EnsemblMetazoa" id="AGAP009541-RA">
    <property type="protein sequence ID" value="AGAP009541-PA"/>
    <property type="gene ID" value="AGAP009541"/>
</dbReference>
<reference evidence="6 7" key="3">
    <citation type="journal article" date="2004" name="Trends Parasitol.">
        <title>The Anopheles gambiae genome: an update.</title>
        <authorList>
            <person name="Mongin E."/>
            <person name="Louis C."/>
            <person name="Holt R.A."/>
            <person name="Birney E."/>
            <person name="Collins F.H."/>
        </authorList>
    </citation>
    <scope>NUCLEOTIDE SEQUENCE</scope>
    <source>
        <strain evidence="6 7">PEST</strain>
    </source>
</reference>
<dbReference type="Gene3D" id="3.50.50.60">
    <property type="entry name" value="FAD/NAD(P)-binding domain"/>
    <property type="match status" value="1"/>
</dbReference>
<dbReference type="VEuPathDB" id="VectorBase:AGAMI1_010012"/>
<dbReference type="PANTHER" id="PTHR11552">
    <property type="entry name" value="GLUCOSE-METHANOL-CHOLINE GMC OXIDOREDUCTASE"/>
    <property type="match status" value="1"/>
</dbReference>
<evidence type="ECO:0000256" key="3">
    <source>
        <dbReference type="RuleBase" id="RU003968"/>
    </source>
</evidence>
<evidence type="ECO:0000256" key="1">
    <source>
        <dbReference type="ARBA" id="ARBA00010790"/>
    </source>
</evidence>
<dbReference type="PROSITE" id="PS00623">
    <property type="entry name" value="GMC_OXRED_1"/>
    <property type="match status" value="1"/>
</dbReference>
<sequence>FVSETFKFARTMMRWIVVFQVLCYCCWLVCGTLDPRVLNSLTEMIDEMNDIDYGNPQLRKVYDYVIVGAGPAGCVLANRLSEDPSVSVLILELGRGERPAFAEPPMLGPMLMGSDYSFGYETERQKYGCLGLTDRKCSWTHGRGVGGSSIINNIIYTRGNRRDFDNWARAGMEGWSWKDVLPYYKKIEHANVKDFDENGAHGKSGRVSVEDCPFRSEVAKAFVASAAQSGYPYLDYNAGDILGVSFLQAHSKKGHRVTAGTAYLKDVRHRPNLHISTRSWATQILFNEDTKETTGVRFTKNKRYHTVRARREVILSAGAFETPKLLMNSGIGPAAHLQQHGIRVLQDLPVGRRVYEHGGAFGPIFTMRNGSPAEQNLLSLEQVLTLDEYLRFRNGTGPATSNSIESLLYVKSPFASDPDPDLPDVEVMQACGSMSFDSSFALRTAYRLPEALIRDYYGPLVGVRNFMFLPMLMKTHTVGRVELKSRNPFHHPVFHYQYFEDERDVEALVYSIREVLRIAEAEPLQRLGIELYNRPLPGCEEFEFNSDDYWRCHVRRQTATFQHQVSTCSMGPVGDPDAVVDPRLRVRGIGRLRVADVSIIPEPPSAHTCAMSYLIGEKAADMIKEDNQ</sequence>
<evidence type="ECO:0000313" key="6">
    <source>
        <dbReference type="EMBL" id="EAA05848.4"/>
    </source>
</evidence>
<gene>
    <name evidence="7" type="primary">1271369</name>
    <name evidence="6" type="ORF">AgaP_AGAP009541</name>
</gene>
<dbReference type="HOGENOM" id="CLU_002865_7_0_1"/>
<organism evidence="6">
    <name type="scientific">Anopheles gambiae</name>
    <name type="common">African malaria mosquito</name>
    <dbReference type="NCBI Taxonomy" id="7165"/>
    <lineage>
        <taxon>Eukaryota</taxon>
        <taxon>Metazoa</taxon>
        <taxon>Ecdysozoa</taxon>
        <taxon>Arthropoda</taxon>
        <taxon>Hexapoda</taxon>
        <taxon>Insecta</taxon>
        <taxon>Pterygota</taxon>
        <taxon>Neoptera</taxon>
        <taxon>Endopterygota</taxon>
        <taxon>Diptera</taxon>
        <taxon>Nematocera</taxon>
        <taxon>Culicoidea</taxon>
        <taxon>Culicidae</taxon>
        <taxon>Anophelinae</taxon>
        <taxon>Anopheles</taxon>
    </lineage>
</organism>
<keyword evidence="3" id="KW-0274">FAD</keyword>
<dbReference type="Proteomes" id="UP000007062">
    <property type="component" value="Chromosome 3R"/>
</dbReference>
<reference evidence="7" key="6">
    <citation type="submission" date="2020-05" db="UniProtKB">
        <authorList>
            <consortium name="EnsemblMetazoa"/>
        </authorList>
    </citation>
    <scope>IDENTIFICATION</scope>
    <source>
        <strain evidence="7">PEST</strain>
    </source>
</reference>
<dbReference type="GO" id="GO:0016491">
    <property type="term" value="F:oxidoreductase activity"/>
    <property type="evidence" value="ECO:0000318"/>
    <property type="project" value="GO_Central"/>
</dbReference>
<dbReference type="KEGG" id="aga:1271369"/>
<dbReference type="SUPFAM" id="SSF51905">
    <property type="entry name" value="FAD/NAD(P)-binding domain"/>
    <property type="match status" value="1"/>
</dbReference>
<dbReference type="SUPFAM" id="SSF54373">
    <property type="entry name" value="FAD-linked reductases, C-terminal domain"/>
    <property type="match status" value="1"/>
</dbReference>
<dbReference type="InterPro" id="IPR036188">
    <property type="entry name" value="FAD/NAD-bd_sf"/>
</dbReference>
<dbReference type="VEuPathDB" id="VectorBase:AGAP009541"/>
<dbReference type="InterPro" id="IPR012132">
    <property type="entry name" value="GMC_OxRdtase"/>
</dbReference>
<keyword evidence="3" id="KW-0285">Flavoprotein</keyword>
<evidence type="ECO:0000259" key="4">
    <source>
        <dbReference type="PROSITE" id="PS00623"/>
    </source>
</evidence>
<dbReference type="GO" id="GO:0016614">
    <property type="term" value="F:oxidoreductase activity, acting on CH-OH group of donors"/>
    <property type="evidence" value="ECO:0007669"/>
    <property type="project" value="InterPro"/>
</dbReference>
<comment type="similarity">
    <text evidence="1 3">Belongs to the GMC oxidoreductase family.</text>
</comment>
<dbReference type="eggNOG" id="KOG1238">
    <property type="taxonomic scope" value="Eukaryota"/>
</dbReference>
<dbReference type="STRING" id="7165.Q7QG75"/>
<feature type="domain" description="Glucose-methanol-choline oxidoreductase N-terminal" evidence="4">
    <location>
        <begin position="142"/>
        <end position="165"/>
    </location>
</feature>
<reference evidence="6 8" key="1">
    <citation type="journal article" date="2002" name="Science">
        <title>The genome sequence of the malaria mosquito Anopheles gambiae.</title>
        <authorList>
            <person name="Holt R.A."/>
            <person name="Subramanian G.M."/>
            <person name="Halpern A."/>
            <person name="Sutton G.G."/>
            <person name="Charlab R."/>
            <person name="Nusskern D.R."/>
            <person name="Wincker P."/>
            <person name="Clark A.G."/>
            <person name="Ribeiro J.M."/>
            <person name="Wides R."/>
            <person name="Salzberg S.L."/>
            <person name="Loftus B."/>
            <person name="Yandell M."/>
            <person name="Majoros W.H."/>
            <person name="Rusch D.B."/>
            <person name="Lai Z."/>
            <person name="Kraft C.L."/>
            <person name="Abril J.F."/>
            <person name="Anthouard V."/>
            <person name="Arensburger P."/>
            <person name="Atkinson P.W."/>
            <person name="Baden H."/>
            <person name="de Berardinis V."/>
            <person name="Baldwin D."/>
            <person name="Benes V."/>
            <person name="Biedler J."/>
            <person name="Blass C."/>
            <person name="Bolanos R."/>
            <person name="Boscus D."/>
            <person name="Barnstead M."/>
            <person name="Cai S."/>
            <person name="Center A."/>
            <person name="Chaturverdi K."/>
            <person name="Christophides G.K."/>
            <person name="Chrystal M.A."/>
            <person name="Clamp M."/>
            <person name="Cravchik A."/>
            <person name="Curwen V."/>
            <person name="Dana A."/>
            <person name="Delcher A."/>
            <person name="Dew I."/>
            <person name="Evans C.A."/>
            <person name="Flanigan M."/>
            <person name="Grundschober-Freimoser A."/>
            <person name="Friedli L."/>
            <person name="Gu Z."/>
            <person name="Guan P."/>
            <person name="Guigo R."/>
            <person name="Hillenmeyer M.E."/>
            <person name="Hladun S.L."/>
            <person name="Hogan J.R."/>
            <person name="Hong Y.S."/>
            <person name="Hoover J."/>
            <person name="Jaillon O."/>
            <person name="Ke Z."/>
            <person name="Kodira C."/>
            <person name="Kokoza E."/>
            <person name="Koutsos A."/>
            <person name="Letunic I."/>
            <person name="Levitsky A."/>
            <person name="Liang Y."/>
            <person name="Lin J.J."/>
            <person name="Lobo N.F."/>
            <person name="Lopez J.R."/>
            <person name="Malek J.A."/>
            <person name="McIntosh T.C."/>
            <person name="Meister S."/>
            <person name="Miller J."/>
            <person name="Mobarry C."/>
            <person name="Mongin E."/>
            <person name="Murphy S.D."/>
            <person name="O'Brochta D.A."/>
            <person name="Pfannkoch C."/>
            <person name="Qi R."/>
            <person name="Regier M.A."/>
            <person name="Remington K."/>
            <person name="Shao H."/>
            <person name="Sharakhova M.V."/>
            <person name="Sitter C.D."/>
            <person name="Shetty J."/>
            <person name="Smith T.J."/>
            <person name="Strong R."/>
            <person name="Sun J."/>
            <person name="Thomasova D."/>
            <person name="Ton L.Q."/>
            <person name="Topalis P."/>
            <person name="Tu Z."/>
            <person name="Unger M.F."/>
            <person name="Walenz B."/>
            <person name="Wang A."/>
            <person name="Wang J."/>
            <person name="Wang M."/>
            <person name="Wang X."/>
            <person name="Woodford K.J."/>
            <person name="Wortman J.R."/>
            <person name="Wu M."/>
            <person name="Yao A."/>
            <person name="Zdobnov E.M."/>
            <person name="Zhang H."/>
            <person name="Zhao Q."/>
            <person name="Zhao S."/>
            <person name="Zhu S.C."/>
            <person name="Zhimulev I."/>
            <person name="Coluzzi M."/>
            <person name="della Torre A."/>
            <person name="Roth C.W."/>
            <person name="Louis C."/>
            <person name="Kalush F."/>
            <person name="Mural R.J."/>
            <person name="Myers E.W."/>
            <person name="Adams M.D."/>
            <person name="Smith H.O."/>
            <person name="Broder S."/>
            <person name="Gardner M.J."/>
            <person name="Fraser C.M."/>
            <person name="Birney E."/>
            <person name="Bork P."/>
            <person name="Brey P.T."/>
            <person name="Venter J.C."/>
            <person name="Weissenbach J."/>
            <person name="Kafatos F.C."/>
            <person name="Collins F.H."/>
            <person name="Hoffman S.L."/>
        </authorList>
    </citation>
    <scope>NUCLEOTIDE SEQUENCE [LARGE SCALE GENOMIC DNA]</scope>
    <source>
        <strain evidence="6 8">PEST</strain>
    </source>
</reference>
<dbReference type="Pfam" id="PF00732">
    <property type="entry name" value="GMC_oxred_N"/>
    <property type="match status" value="1"/>
</dbReference>
<proteinExistence type="inferred from homology"/>
<reference evidence="6" key="2">
    <citation type="submission" date="2002-03" db="EMBL/GenBank/DDBJ databases">
        <authorList>
            <consortium name="The Anopheles Genome Sequencing Consortium"/>
        </authorList>
    </citation>
    <scope>NUCLEOTIDE SEQUENCE</scope>
    <source>
        <strain evidence="6">PEST</strain>
    </source>
</reference>
<dbReference type="PANTHER" id="PTHR11552:SF208">
    <property type="entry name" value="RE36204P-RELATED"/>
    <property type="match status" value="1"/>
</dbReference>
<evidence type="ECO:0000259" key="5">
    <source>
        <dbReference type="PROSITE" id="PS00624"/>
    </source>
</evidence>
<evidence type="ECO:0000313" key="8">
    <source>
        <dbReference type="Proteomes" id="UP000007062"/>
    </source>
</evidence>
<name>Q7QG75_ANOGA</name>
<accession>Q7QG75</accession>
<evidence type="ECO:0000313" key="7">
    <source>
        <dbReference type="EnsemblMetazoa" id="AGAP009541-PA"/>
    </source>
</evidence>
<feature type="active site" description="Proton donor" evidence="2">
    <location>
        <position position="563"/>
    </location>
</feature>
<dbReference type="PIRSF" id="PIRSF000137">
    <property type="entry name" value="Alcohol_oxidase"/>
    <property type="match status" value="1"/>
</dbReference>
<protein>
    <submittedName>
        <fullName evidence="6">AGAP009541-PA</fullName>
    </submittedName>
</protein>
<reference evidence="6" key="5">
    <citation type="submission" date="2011-05" db="EMBL/GenBank/DDBJ databases">
        <authorList>
            <consortium name="VectorBase"/>
        </authorList>
    </citation>
    <scope>NUCLEOTIDE SEQUENCE</scope>
    <source>
        <strain evidence="6">PEST</strain>
    </source>
</reference>
<feature type="non-terminal residue" evidence="6">
    <location>
        <position position="1"/>
    </location>
</feature>
<dbReference type="GO" id="GO:0050660">
    <property type="term" value="F:flavin adenine dinucleotide binding"/>
    <property type="evidence" value="ECO:0007669"/>
    <property type="project" value="InterPro"/>
</dbReference>
<evidence type="ECO:0000256" key="2">
    <source>
        <dbReference type="PIRSR" id="PIRSR000137-1"/>
    </source>
</evidence>
<dbReference type="EMBL" id="AAAB01008839">
    <property type="protein sequence ID" value="EAA05848.4"/>
    <property type="molecule type" value="Genomic_DNA"/>
</dbReference>
<feature type="active site" description="Proton acceptor" evidence="2">
    <location>
        <position position="607"/>
    </location>
</feature>
<dbReference type="InterPro" id="IPR000172">
    <property type="entry name" value="GMC_OxRdtase_N"/>
</dbReference>
<keyword evidence="8" id="KW-1185">Reference proteome</keyword>